<dbReference type="PANTHER" id="PTHR34583:SF2">
    <property type="entry name" value="ANTIPORTER SUBUNIT MNHC2-RELATED"/>
    <property type="match status" value="1"/>
</dbReference>
<keyword evidence="9" id="KW-1185">Reference proteome</keyword>
<evidence type="ECO:0000313" key="8">
    <source>
        <dbReference type="EMBL" id="TSJ78385.1"/>
    </source>
</evidence>
<evidence type="ECO:0000256" key="4">
    <source>
        <dbReference type="ARBA" id="ARBA00022692"/>
    </source>
</evidence>
<keyword evidence="3" id="KW-1003">Cell membrane</keyword>
<sequence>MTNQLESAILIFVLFTAGIYLCLSRRFLRILFGFLLISNAANVVLISISGDPTGRPSGTVGADGLARNSVDPLPQALILTAIVIGFAVAAYLTVLLYRLYTDRGAATMNSLYAEKAPGGAVAREKEDAS</sequence>
<dbReference type="RefSeq" id="WP_144228726.1">
    <property type="nucleotide sequence ID" value="NZ_CBCRVV010000003.1"/>
</dbReference>
<keyword evidence="4 7" id="KW-0812">Transmembrane</keyword>
<evidence type="ECO:0000313" key="9">
    <source>
        <dbReference type="Proteomes" id="UP000315648"/>
    </source>
</evidence>
<dbReference type="GO" id="GO:0005886">
    <property type="term" value="C:plasma membrane"/>
    <property type="evidence" value="ECO:0007669"/>
    <property type="project" value="UniProtKB-SubCell"/>
</dbReference>
<evidence type="ECO:0000256" key="2">
    <source>
        <dbReference type="ARBA" id="ARBA00010388"/>
    </source>
</evidence>
<organism evidence="8 9">
    <name type="scientific">Rariglobus hedericola</name>
    <dbReference type="NCBI Taxonomy" id="2597822"/>
    <lineage>
        <taxon>Bacteria</taxon>
        <taxon>Pseudomonadati</taxon>
        <taxon>Verrucomicrobiota</taxon>
        <taxon>Opitutia</taxon>
        <taxon>Opitutales</taxon>
        <taxon>Opitutaceae</taxon>
        <taxon>Rariglobus</taxon>
    </lineage>
</organism>
<evidence type="ECO:0008006" key="10">
    <source>
        <dbReference type="Google" id="ProtNLM"/>
    </source>
</evidence>
<evidence type="ECO:0000256" key="7">
    <source>
        <dbReference type="SAM" id="Phobius"/>
    </source>
</evidence>
<keyword evidence="6 7" id="KW-0472">Membrane</keyword>
<dbReference type="EMBL" id="VMBG01000001">
    <property type="protein sequence ID" value="TSJ78385.1"/>
    <property type="molecule type" value="Genomic_DNA"/>
</dbReference>
<evidence type="ECO:0000256" key="1">
    <source>
        <dbReference type="ARBA" id="ARBA00004651"/>
    </source>
</evidence>
<feature type="transmembrane region" description="Helical" evidence="7">
    <location>
        <begin position="30"/>
        <end position="48"/>
    </location>
</feature>
<comment type="subcellular location">
    <subcellularLocation>
        <location evidence="1">Cell membrane</location>
        <topology evidence="1">Multi-pass membrane protein</topology>
    </subcellularLocation>
</comment>
<comment type="caution">
    <text evidence="8">The sequence shown here is derived from an EMBL/GenBank/DDBJ whole genome shotgun (WGS) entry which is preliminary data.</text>
</comment>
<dbReference type="PANTHER" id="PTHR34583">
    <property type="entry name" value="ANTIPORTER SUBUNIT MNHC2-RELATED"/>
    <property type="match status" value="1"/>
</dbReference>
<evidence type="ECO:0000256" key="3">
    <source>
        <dbReference type="ARBA" id="ARBA00022475"/>
    </source>
</evidence>
<dbReference type="Proteomes" id="UP000315648">
    <property type="component" value="Unassembled WGS sequence"/>
</dbReference>
<accession>A0A556QP15</accession>
<dbReference type="Pfam" id="PF00420">
    <property type="entry name" value="Oxidored_q2"/>
    <property type="match status" value="1"/>
</dbReference>
<dbReference type="AlphaFoldDB" id="A0A556QP15"/>
<gene>
    <name evidence="8" type="ORF">FPL22_03525</name>
</gene>
<evidence type="ECO:0000256" key="5">
    <source>
        <dbReference type="ARBA" id="ARBA00022989"/>
    </source>
</evidence>
<evidence type="ECO:0000256" key="6">
    <source>
        <dbReference type="ARBA" id="ARBA00023136"/>
    </source>
</evidence>
<reference evidence="8 9" key="1">
    <citation type="submission" date="2019-07" db="EMBL/GenBank/DDBJ databases">
        <title>Description of 53C-WASEF.</title>
        <authorList>
            <person name="Pitt A."/>
            <person name="Hahn M.W."/>
        </authorList>
    </citation>
    <scope>NUCLEOTIDE SEQUENCE [LARGE SCALE GENOMIC DNA]</scope>
    <source>
        <strain evidence="8 9">53C-WASEF</strain>
    </source>
</reference>
<feature type="transmembrane region" description="Helical" evidence="7">
    <location>
        <begin position="76"/>
        <end position="100"/>
    </location>
</feature>
<proteinExistence type="inferred from homology"/>
<dbReference type="OrthoDB" id="9799219at2"/>
<dbReference type="InterPro" id="IPR050601">
    <property type="entry name" value="CPA3_antiporter_subunitC"/>
</dbReference>
<protein>
    <recommendedName>
        <fullName evidence="10">Na(+)/H(+) antiporter subunit C</fullName>
    </recommendedName>
</protein>
<dbReference type="Gene3D" id="1.10.287.3510">
    <property type="match status" value="1"/>
</dbReference>
<dbReference type="InterPro" id="IPR039428">
    <property type="entry name" value="NUOK/Mnh_C1-like"/>
</dbReference>
<name>A0A556QP15_9BACT</name>
<keyword evidence="5 7" id="KW-1133">Transmembrane helix</keyword>
<comment type="similarity">
    <text evidence="2">Belongs to the CPA3 antiporters (TC 2.A.63) subunit C family.</text>
</comment>
<feature type="transmembrane region" description="Helical" evidence="7">
    <location>
        <begin position="6"/>
        <end position="23"/>
    </location>
</feature>